<dbReference type="Proteomes" id="UP001492380">
    <property type="component" value="Unassembled WGS sequence"/>
</dbReference>
<reference evidence="2 3" key="1">
    <citation type="submission" date="2024-04" db="EMBL/GenBank/DDBJ databases">
        <title>Phyllosticta paracitricarpa is synonymous to the EU quarantine fungus P. citricarpa based on phylogenomic analyses.</title>
        <authorList>
            <consortium name="Lawrence Berkeley National Laboratory"/>
            <person name="Van Ingen-Buijs V.A."/>
            <person name="Van Westerhoven A.C."/>
            <person name="Haridas S."/>
            <person name="Skiadas P."/>
            <person name="Martin F."/>
            <person name="Groenewald J.Z."/>
            <person name="Crous P.W."/>
            <person name="Seidl M.F."/>
        </authorList>
    </citation>
    <scope>NUCLEOTIDE SEQUENCE [LARGE SCALE GENOMIC DNA]</scope>
    <source>
        <strain evidence="2 3">CBS 123374</strain>
    </source>
</reference>
<evidence type="ECO:0000313" key="3">
    <source>
        <dbReference type="Proteomes" id="UP001492380"/>
    </source>
</evidence>
<organism evidence="2 3">
    <name type="scientific">Phyllosticta capitalensis</name>
    <dbReference type="NCBI Taxonomy" id="121624"/>
    <lineage>
        <taxon>Eukaryota</taxon>
        <taxon>Fungi</taxon>
        <taxon>Dikarya</taxon>
        <taxon>Ascomycota</taxon>
        <taxon>Pezizomycotina</taxon>
        <taxon>Dothideomycetes</taxon>
        <taxon>Dothideomycetes incertae sedis</taxon>
        <taxon>Botryosphaeriales</taxon>
        <taxon>Phyllostictaceae</taxon>
        <taxon>Phyllosticta</taxon>
    </lineage>
</organism>
<evidence type="ECO:0000256" key="1">
    <source>
        <dbReference type="SAM" id="SignalP"/>
    </source>
</evidence>
<feature type="signal peptide" evidence="1">
    <location>
        <begin position="1"/>
        <end position="18"/>
    </location>
</feature>
<keyword evidence="3" id="KW-1185">Reference proteome</keyword>
<accession>A0ABR1YTH8</accession>
<keyword evidence="1" id="KW-0732">Signal</keyword>
<name>A0ABR1YTH8_9PEZI</name>
<protein>
    <recommendedName>
        <fullName evidence="4">Secreted protein</fullName>
    </recommendedName>
</protein>
<gene>
    <name evidence="2" type="ORF">HDK90DRAFT_215213</name>
</gene>
<sequence length="129" mass="14737">MIHMWCTRLIRIIVLSSSWVCFLDQLGRSLSRARILAFCRLTFSMSNDALIHAVGRCPSCLSRRDAISFIAHVKRHVNYSGPFSTLPRRYLRQLDYSTRSVPGRILLKMVTLSVIFFAVDFNKSPLASS</sequence>
<evidence type="ECO:0008006" key="4">
    <source>
        <dbReference type="Google" id="ProtNLM"/>
    </source>
</evidence>
<dbReference type="EMBL" id="JBBWRZ010000004">
    <property type="protein sequence ID" value="KAK8238154.1"/>
    <property type="molecule type" value="Genomic_DNA"/>
</dbReference>
<proteinExistence type="predicted"/>
<feature type="chain" id="PRO_5046694911" description="Secreted protein" evidence="1">
    <location>
        <begin position="19"/>
        <end position="129"/>
    </location>
</feature>
<evidence type="ECO:0000313" key="2">
    <source>
        <dbReference type="EMBL" id="KAK8238154.1"/>
    </source>
</evidence>
<comment type="caution">
    <text evidence="2">The sequence shown here is derived from an EMBL/GenBank/DDBJ whole genome shotgun (WGS) entry which is preliminary data.</text>
</comment>